<dbReference type="Gene3D" id="3.30.200.20">
    <property type="entry name" value="Phosphorylase Kinase, domain 1"/>
    <property type="match status" value="1"/>
</dbReference>
<dbReference type="Proteomes" id="UP000287609">
    <property type="component" value="Unassembled WGS sequence"/>
</dbReference>
<dbReference type="PROSITE" id="PS50011">
    <property type="entry name" value="PROTEIN_KINASE_DOM"/>
    <property type="match status" value="1"/>
</dbReference>
<dbReference type="InterPro" id="IPR050249">
    <property type="entry name" value="Pseudomonas-type_ThrB"/>
</dbReference>
<dbReference type="InterPro" id="IPR002575">
    <property type="entry name" value="Aminoglycoside_PTrfase"/>
</dbReference>
<dbReference type="InterPro" id="IPR011009">
    <property type="entry name" value="Kinase-like_dom_sf"/>
</dbReference>
<dbReference type="PANTHER" id="PTHR21064:SF5">
    <property type="entry name" value="SLR1880 PROTEIN"/>
    <property type="match status" value="1"/>
</dbReference>
<dbReference type="GO" id="GO:0005524">
    <property type="term" value="F:ATP binding"/>
    <property type="evidence" value="ECO:0007669"/>
    <property type="project" value="InterPro"/>
</dbReference>
<dbReference type="RefSeq" id="WP_125963488.1">
    <property type="nucleotide sequence ID" value="NZ_QXGM01000002.1"/>
</dbReference>
<dbReference type="InterPro" id="IPR000719">
    <property type="entry name" value="Prot_kinase_dom"/>
</dbReference>
<keyword evidence="3" id="KW-1185">Reference proteome</keyword>
<dbReference type="Gene3D" id="3.90.1200.10">
    <property type="match status" value="1"/>
</dbReference>
<dbReference type="PANTHER" id="PTHR21064">
    <property type="entry name" value="AMINOGLYCOSIDE PHOSPHOTRANSFERASE DOMAIN-CONTAINING PROTEIN-RELATED"/>
    <property type="match status" value="1"/>
</dbReference>
<protein>
    <submittedName>
        <fullName evidence="2">Mucin desulfatase</fullName>
    </submittedName>
</protein>
<accession>A0A430FPN9</accession>
<dbReference type="OrthoDB" id="526037at2"/>
<dbReference type="GO" id="GO:0004672">
    <property type="term" value="F:protein kinase activity"/>
    <property type="evidence" value="ECO:0007669"/>
    <property type="project" value="InterPro"/>
</dbReference>
<proteinExistence type="predicted"/>
<evidence type="ECO:0000313" key="3">
    <source>
        <dbReference type="Proteomes" id="UP000287609"/>
    </source>
</evidence>
<comment type="caution">
    <text evidence="2">The sequence shown here is derived from an EMBL/GenBank/DDBJ whole genome shotgun (WGS) entry which is preliminary data.</text>
</comment>
<evidence type="ECO:0000313" key="2">
    <source>
        <dbReference type="EMBL" id="RSX54788.1"/>
    </source>
</evidence>
<reference evidence="2 3" key="1">
    <citation type="submission" date="2018-09" db="EMBL/GenBank/DDBJ databases">
        <title>Characterization of the phylogenetic diversity of five novel species belonging to the genus Bifidobacterium.</title>
        <authorList>
            <person name="Lugli G.A."/>
            <person name="Duranti S."/>
            <person name="Milani C."/>
        </authorList>
    </citation>
    <scope>NUCLEOTIDE SEQUENCE [LARGE SCALE GENOMIC DNA]</scope>
    <source>
        <strain evidence="2 3">2036B</strain>
    </source>
</reference>
<dbReference type="Pfam" id="PF01636">
    <property type="entry name" value="APH"/>
    <property type="match status" value="1"/>
</dbReference>
<organism evidence="2 3">
    <name type="scientific">Bifidobacterium dolichotidis</name>
    <dbReference type="NCBI Taxonomy" id="2306976"/>
    <lineage>
        <taxon>Bacteria</taxon>
        <taxon>Bacillati</taxon>
        <taxon>Actinomycetota</taxon>
        <taxon>Actinomycetes</taxon>
        <taxon>Bifidobacteriales</taxon>
        <taxon>Bifidobacteriaceae</taxon>
        <taxon>Bifidobacterium</taxon>
    </lineage>
</organism>
<gene>
    <name evidence="2" type="ORF">D2E26_0842</name>
</gene>
<dbReference type="SUPFAM" id="SSF56112">
    <property type="entry name" value="Protein kinase-like (PK-like)"/>
    <property type="match status" value="1"/>
</dbReference>
<name>A0A430FPN9_9BIFI</name>
<sequence length="356" mass="39947">MASPAMQAASLFQLDGHIQSVEPYGDGHINTTYLITTDQARYILQHMNTHVFPDTRALMRNIELVTQFLRDRGQETLDLVPTQEGTSYAELNGHPWRVYRFIEGTRSYNLTDDPAIFGATGEAFGKFQRDLAEFDASQLTETISDFHNTPKRFADFKQSVELDRAGRAAQVQSEIEFYLSREADAPIIVDALAEGTVPLRVTHNDTKLNNILMDAETGAARAVIDLDTVMPGSMLYDFGDSIRFGASTALEDEPDVSKVAFSPLLFTAYAQGFLKPLRNSVTPAEVELFARGARMMTFECGMRFLADYLDGDTYFATKYPEHNLVRAHTQIALLADMERHQAFMQDTVAQIVNQRM</sequence>
<dbReference type="AlphaFoldDB" id="A0A430FPN9"/>
<evidence type="ECO:0000259" key="1">
    <source>
        <dbReference type="PROSITE" id="PS50011"/>
    </source>
</evidence>
<dbReference type="EMBL" id="QXGM01000002">
    <property type="protein sequence ID" value="RSX54788.1"/>
    <property type="molecule type" value="Genomic_DNA"/>
</dbReference>
<feature type="domain" description="Protein kinase" evidence="1">
    <location>
        <begin position="18"/>
        <end position="356"/>
    </location>
</feature>